<keyword evidence="3" id="KW-0418">Kinase</keyword>
<keyword evidence="4" id="KW-1185">Reference proteome</keyword>
<feature type="transmembrane region" description="Helical" evidence="1">
    <location>
        <begin position="399"/>
        <end position="423"/>
    </location>
</feature>
<dbReference type="InterPro" id="IPR010559">
    <property type="entry name" value="Sig_transdc_His_kin_internal"/>
</dbReference>
<dbReference type="PANTHER" id="PTHR34220">
    <property type="entry name" value="SENSOR HISTIDINE KINASE YPDA"/>
    <property type="match status" value="1"/>
</dbReference>
<reference evidence="3" key="1">
    <citation type="submission" date="2022-02" db="EMBL/GenBank/DDBJ databases">
        <title>Aestuariibaculum sp., a marine bacterium isolated from sediment in Guangxi.</title>
        <authorList>
            <person name="Ying J."/>
        </authorList>
    </citation>
    <scope>NUCLEOTIDE SEQUENCE</scope>
    <source>
        <strain evidence="3">L182</strain>
    </source>
</reference>
<dbReference type="PANTHER" id="PTHR34220:SF7">
    <property type="entry name" value="SENSOR HISTIDINE KINASE YPDA"/>
    <property type="match status" value="1"/>
</dbReference>
<keyword evidence="3" id="KW-0808">Transferase</keyword>
<accession>A0ABS9RJ49</accession>
<feature type="domain" description="Signal transduction histidine kinase internal region" evidence="2">
    <location>
        <begin position="484"/>
        <end position="563"/>
    </location>
</feature>
<comment type="caution">
    <text evidence="3">The sequence shown here is derived from an EMBL/GenBank/DDBJ whole genome shotgun (WGS) entry which is preliminary data.</text>
</comment>
<dbReference type="Gene3D" id="3.30.565.10">
    <property type="entry name" value="Histidine kinase-like ATPase, C-terminal domain"/>
    <property type="match status" value="1"/>
</dbReference>
<proteinExistence type="predicted"/>
<keyword evidence="1" id="KW-0812">Transmembrane</keyword>
<keyword evidence="1" id="KW-1133">Transmembrane helix</keyword>
<evidence type="ECO:0000313" key="4">
    <source>
        <dbReference type="Proteomes" id="UP001156141"/>
    </source>
</evidence>
<feature type="transmembrane region" description="Helical" evidence="1">
    <location>
        <begin position="330"/>
        <end position="348"/>
    </location>
</feature>
<sequence length="677" mass="78505">MKHIKPTLLILLLLGIFIYPYLDNLSRAKINNPEWDFSQNKFLKKAADPNWEYIKDRLTTNDGMGQFIKRFQTPILFALYNASKEDSLAVNNTIKELKALLPHKTIDYFSNYTGVFIDVMFTSKDKSDPGEKIGNFRRIDLWDAAIRMQFSSDNVKPFEKLAPLKLIKTQLDSTAYIERTDYSDYASWGSYFTWPNIRFAFNETISFEEKTKLIKYEMLRSLCEIKENPQANTSTVPGAVFNFKEYYPQSYVFTYQDEFLLKKLYAPDFNQQFEEYMYSHYNWRFAMHYLSSSELKTISAMIIAVLVLCLVVFSKNFFVNPYFKVSYLNSLIPALIVFSGIVGLQGLYNHLSNLDLLIYSTWSHFFKLMVFMVITPSLVVSFFIWGLEKLFLKESMKFYTILFLKSGLLFIAIVIPFSVYYYVVSKYITHEGVNVMVIINPFFAIALVVAIARGVLLYLKSYSDNIIKQKDVELSELKALNTQAELKSLQSQINPHFLYNALNSIAELSHTDANKTERMALSLSDLFRYSINRQGKQMSTVKDEVEMVQTYLEIEQIRFGDRLEFTIEIDENLENEALPMFLLQPLVENAVKHGISKLETKGFIKLVITKTEKGLAIAVYDNGPDFPEGLVSGHGLQSVFDLLRLSYKSNAKLNWQNQPEKKIEIVIDYNSLRPYER</sequence>
<dbReference type="SUPFAM" id="SSF55874">
    <property type="entry name" value="ATPase domain of HSP90 chaperone/DNA topoisomerase II/histidine kinase"/>
    <property type="match status" value="1"/>
</dbReference>
<dbReference type="InterPro" id="IPR036890">
    <property type="entry name" value="HATPase_C_sf"/>
</dbReference>
<name>A0ABS9RJ49_9FLAO</name>
<organism evidence="3 4">
    <name type="scientific">Aestuariibaculum lutulentum</name>
    <dbReference type="NCBI Taxonomy" id="2920935"/>
    <lineage>
        <taxon>Bacteria</taxon>
        <taxon>Pseudomonadati</taxon>
        <taxon>Bacteroidota</taxon>
        <taxon>Flavobacteriia</taxon>
        <taxon>Flavobacteriales</taxon>
        <taxon>Flavobacteriaceae</taxon>
    </lineage>
</organism>
<feature type="transmembrane region" description="Helical" evidence="1">
    <location>
        <begin position="435"/>
        <end position="459"/>
    </location>
</feature>
<dbReference type="Pfam" id="PF06580">
    <property type="entry name" value="His_kinase"/>
    <property type="match status" value="1"/>
</dbReference>
<dbReference type="GO" id="GO:0016301">
    <property type="term" value="F:kinase activity"/>
    <property type="evidence" value="ECO:0007669"/>
    <property type="project" value="UniProtKB-KW"/>
</dbReference>
<feature type="transmembrane region" description="Helical" evidence="1">
    <location>
        <begin position="368"/>
        <end position="387"/>
    </location>
</feature>
<dbReference type="EMBL" id="JAKVQD010000001">
    <property type="protein sequence ID" value="MCH4552184.1"/>
    <property type="molecule type" value="Genomic_DNA"/>
</dbReference>
<protein>
    <submittedName>
        <fullName evidence="3">Histidine kinase</fullName>
    </submittedName>
</protein>
<dbReference type="Proteomes" id="UP001156141">
    <property type="component" value="Unassembled WGS sequence"/>
</dbReference>
<evidence type="ECO:0000259" key="2">
    <source>
        <dbReference type="Pfam" id="PF06580"/>
    </source>
</evidence>
<keyword evidence="1" id="KW-0472">Membrane</keyword>
<dbReference type="RefSeq" id="WP_240572496.1">
    <property type="nucleotide sequence ID" value="NZ_CP136709.1"/>
</dbReference>
<feature type="transmembrane region" description="Helical" evidence="1">
    <location>
        <begin position="298"/>
        <end position="318"/>
    </location>
</feature>
<evidence type="ECO:0000313" key="3">
    <source>
        <dbReference type="EMBL" id="MCH4552184.1"/>
    </source>
</evidence>
<gene>
    <name evidence="3" type="ORF">MKW35_06095</name>
</gene>
<dbReference type="InterPro" id="IPR050640">
    <property type="entry name" value="Bact_2-comp_sensor_kinase"/>
</dbReference>
<evidence type="ECO:0000256" key="1">
    <source>
        <dbReference type="SAM" id="Phobius"/>
    </source>
</evidence>